<evidence type="ECO:0008006" key="5">
    <source>
        <dbReference type="Google" id="ProtNLM"/>
    </source>
</evidence>
<sequence length="452" mass="51049">MAQELHVVMLPWSAFGHMIPFFHLSVALAKSGVRVSFVSTPRNIQRLPQIPPNCANLMQFVEFSLPTLDNELLPKGAEATVDIENDKIPYLKIAYDLLQHPFRRFVAQQRPDWIIIDLIPHWAAQIAIEHKVPLMHFSVFSAATYTFFAHPDCLSDDGKKKLRPSWKSMTSKPVWVDFPSAIVLRNHEAFGTYQAIYEENASRISDAERVRQINHRYHAMAIRSCPQFEGEYIDLYQKITGKPVVPVGLLPSEKPEKAEVTSGSWDEIFKWLDDQKPKSVVFVGFGSEYKLSKDQVYEIAYGLELSALPSGFAERTNQRGKVCLGWAPQLEILGHSSIGGSLFHSGWGSAIETLQFGHCLVLLPFIIDQPLNARLLVEKGLGVEVERDGDGSFNRHGIAKALKLAMISEEGQTLRSRAREASSIFGDSKLHNEHYIGKFVEFLRDKTHLKKL</sequence>
<dbReference type="PANTHER" id="PTHR48049:SF57">
    <property type="entry name" value="UDP-GLYCOSYLTRANSFERASE 91C1-LIKE"/>
    <property type="match status" value="1"/>
</dbReference>
<gene>
    <name evidence="3" type="ORF">K2173_025279</name>
</gene>
<proteinExistence type="predicted"/>
<dbReference type="InterPro" id="IPR050481">
    <property type="entry name" value="UDP-glycosyltransf_plant"/>
</dbReference>
<evidence type="ECO:0000313" key="4">
    <source>
        <dbReference type="Proteomes" id="UP001159364"/>
    </source>
</evidence>
<evidence type="ECO:0000256" key="1">
    <source>
        <dbReference type="ARBA" id="ARBA00022676"/>
    </source>
</evidence>
<protein>
    <recommendedName>
        <fullName evidence="5">UDP-rhamnose:rhamnosyltransferase 1</fullName>
    </recommendedName>
</protein>
<evidence type="ECO:0000256" key="2">
    <source>
        <dbReference type="ARBA" id="ARBA00022679"/>
    </source>
</evidence>
<dbReference type="GO" id="GO:0035251">
    <property type="term" value="F:UDP-glucosyltransferase activity"/>
    <property type="evidence" value="ECO:0007669"/>
    <property type="project" value="InterPro"/>
</dbReference>
<comment type="caution">
    <text evidence="3">The sequence shown here is derived from an EMBL/GenBank/DDBJ whole genome shotgun (WGS) entry which is preliminary data.</text>
</comment>
<accession>A0AAV8UH08</accession>
<dbReference type="AlphaFoldDB" id="A0AAV8UH08"/>
<keyword evidence="1" id="KW-0328">Glycosyltransferase</keyword>
<dbReference type="Pfam" id="PF00201">
    <property type="entry name" value="UDPGT"/>
    <property type="match status" value="1"/>
</dbReference>
<organism evidence="3 4">
    <name type="scientific">Erythroxylum novogranatense</name>
    <dbReference type="NCBI Taxonomy" id="1862640"/>
    <lineage>
        <taxon>Eukaryota</taxon>
        <taxon>Viridiplantae</taxon>
        <taxon>Streptophyta</taxon>
        <taxon>Embryophyta</taxon>
        <taxon>Tracheophyta</taxon>
        <taxon>Spermatophyta</taxon>
        <taxon>Magnoliopsida</taxon>
        <taxon>eudicotyledons</taxon>
        <taxon>Gunneridae</taxon>
        <taxon>Pentapetalae</taxon>
        <taxon>rosids</taxon>
        <taxon>fabids</taxon>
        <taxon>Malpighiales</taxon>
        <taxon>Erythroxylaceae</taxon>
        <taxon>Erythroxylum</taxon>
    </lineage>
</organism>
<dbReference type="SUPFAM" id="SSF53756">
    <property type="entry name" value="UDP-Glycosyltransferase/glycogen phosphorylase"/>
    <property type="match status" value="1"/>
</dbReference>
<dbReference type="InterPro" id="IPR002213">
    <property type="entry name" value="UDP_glucos_trans"/>
</dbReference>
<dbReference type="CDD" id="cd03784">
    <property type="entry name" value="GT1_Gtf-like"/>
    <property type="match status" value="1"/>
</dbReference>
<dbReference type="Proteomes" id="UP001159364">
    <property type="component" value="Linkage Group LG08"/>
</dbReference>
<reference evidence="3 4" key="1">
    <citation type="submission" date="2021-09" db="EMBL/GenBank/DDBJ databases">
        <title>Genomic insights and catalytic innovation underlie evolution of tropane alkaloids biosynthesis.</title>
        <authorList>
            <person name="Wang Y.-J."/>
            <person name="Tian T."/>
            <person name="Huang J.-P."/>
            <person name="Huang S.-X."/>
        </authorList>
    </citation>
    <scope>NUCLEOTIDE SEQUENCE [LARGE SCALE GENOMIC DNA]</scope>
    <source>
        <strain evidence="3">KIB-2018</strain>
        <tissue evidence="3">Leaf</tissue>
    </source>
</reference>
<name>A0AAV8UH08_9ROSI</name>
<dbReference type="Gene3D" id="3.40.50.2000">
    <property type="entry name" value="Glycogen Phosphorylase B"/>
    <property type="match status" value="2"/>
</dbReference>
<dbReference type="PANTHER" id="PTHR48049">
    <property type="entry name" value="GLYCOSYLTRANSFERASE"/>
    <property type="match status" value="1"/>
</dbReference>
<dbReference type="EMBL" id="JAIWQS010000008">
    <property type="protein sequence ID" value="KAJ8900502.1"/>
    <property type="molecule type" value="Genomic_DNA"/>
</dbReference>
<evidence type="ECO:0000313" key="3">
    <source>
        <dbReference type="EMBL" id="KAJ8900502.1"/>
    </source>
</evidence>
<keyword evidence="4" id="KW-1185">Reference proteome</keyword>
<keyword evidence="2" id="KW-0808">Transferase</keyword>
<dbReference type="FunFam" id="3.40.50.2000:FF:000088">
    <property type="entry name" value="Glycosyltransferase"/>
    <property type="match status" value="1"/>
</dbReference>